<dbReference type="PANTHER" id="PTHR38442:SF1">
    <property type="entry name" value="INNER MEMBRANE PROTEIN"/>
    <property type="match status" value="1"/>
</dbReference>
<accession>A0A4Y4CW43</accession>
<protein>
    <submittedName>
        <fullName evidence="2">Membrane protein</fullName>
    </submittedName>
</protein>
<reference evidence="2 3" key="1">
    <citation type="submission" date="2019-06" db="EMBL/GenBank/DDBJ databases">
        <title>Whole genome shotgun sequence of Zoogloea ramigera NBRC 15342.</title>
        <authorList>
            <person name="Hosoyama A."/>
            <person name="Uohara A."/>
            <person name="Ohji S."/>
            <person name="Ichikawa N."/>
        </authorList>
    </citation>
    <scope>NUCLEOTIDE SEQUENCE [LARGE SCALE GENOMIC DNA]</scope>
    <source>
        <strain evidence="2 3">NBRC 15342</strain>
    </source>
</reference>
<evidence type="ECO:0000313" key="3">
    <source>
        <dbReference type="Proteomes" id="UP000318422"/>
    </source>
</evidence>
<name>A0A4Y4CW43_ZOORA</name>
<keyword evidence="3" id="KW-1185">Reference proteome</keyword>
<dbReference type="EMBL" id="BJNV01000066">
    <property type="protein sequence ID" value="GEC97118.1"/>
    <property type="molecule type" value="Genomic_DNA"/>
</dbReference>
<proteinExistence type="predicted"/>
<dbReference type="PANTHER" id="PTHR38442">
    <property type="entry name" value="INNER MEMBRANE PROTEIN-RELATED"/>
    <property type="match status" value="1"/>
</dbReference>
<dbReference type="Pfam" id="PF04286">
    <property type="entry name" value="DUF445"/>
    <property type="match status" value="1"/>
</dbReference>
<sequence>MTTPDKAASLKRMKTLATALLVVVTLLFVVARREGWPWLAAFAEAAMIGALADWFAVVALFRHPLGLPIPHTAILPRNKARLADNLARFIRDRFLDTASLVARLRAADPASRIGVWLQQPDNARALSDRLGVILVQSLDFMDDRRVRRLLVHALRKRAAGLDLAGAVGRILDALTENRRHQGLLDEGIRKLAAWLDEPGVQAAFAGMIVDVASKEYPKVVAMLGLVGMNPTELGDKVSVGIVHGVNGLLDEIAADPHHPRRQAFDELVEGYIERLKNDEALRDKIDAMKRDFLAHPGIAKYVDGLWDDLRGWLASDMARPDSRIRARLASAATAIGASLAANPALRDSLNEHIERTVEGLAPQLRDGLSEHIAGTVRAWRDEDLVREIEHSVGRDLQFIRLNGTLVGGLIGLALYALTHIL</sequence>
<gene>
    <name evidence="2" type="ORF">ZRA01_31910</name>
</gene>
<feature type="transmembrane region" description="Helical" evidence="1">
    <location>
        <begin position="41"/>
        <end position="61"/>
    </location>
</feature>
<dbReference type="OrthoDB" id="9769590at2"/>
<dbReference type="InterPro" id="IPR007383">
    <property type="entry name" value="DUF445"/>
</dbReference>
<keyword evidence="1" id="KW-0472">Membrane</keyword>
<dbReference type="AlphaFoldDB" id="A0A4Y4CW43"/>
<keyword evidence="1" id="KW-1133">Transmembrane helix</keyword>
<dbReference type="RefSeq" id="WP_141354121.1">
    <property type="nucleotide sequence ID" value="NZ_BJNV01000066.1"/>
</dbReference>
<evidence type="ECO:0000256" key="1">
    <source>
        <dbReference type="SAM" id="Phobius"/>
    </source>
</evidence>
<comment type="caution">
    <text evidence="2">The sequence shown here is derived from an EMBL/GenBank/DDBJ whole genome shotgun (WGS) entry which is preliminary data.</text>
</comment>
<dbReference type="Proteomes" id="UP000318422">
    <property type="component" value="Unassembled WGS sequence"/>
</dbReference>
<organism evidence="2 3">
    <name type="scientific">Zoogloea ramigera</name>
    <dbReference type="NCBI Taxonomy" id="350"/>
    <lineage>
        <taxon>Bacteria</taxon>
        <taxon>Pseudomonadati</taxon>
        <taxon>Pseudomonadota</taxon>
        <taxon>Betaproteobacteria</taxon>
        <taxon>Rhodocyclales</taxon>
        <taxon>Zoogloeaceae</taxon>
        <taxon>Zoogloea</taxon>
    </lineage>
</organism>
<dbReference type="GO" id="GO:0005886">
    <property type="term" value="C:plasma membrane"/>
    <property type="evidence" value="ECO:0007669"/>
    <property type="project" value="TreeGrafter"/>
</dbReference>
<keyword evidence="1" id="KW-0812">Transmembrane</keyword>
<evidence type="ECO:0000313" key="2">
    <source>
        <dbReference type="EMBL" id="GEC97118.1"/>
    </source>
</evidence>